<organism evidence="2 3">
    <name type="scientific">Caerostris darwini</name>
    <dbReference type="NCBI Taxonomy" id="1538125"/>
    <lineage>
        <taxon>Eukaryota</taxon>
        <taxon>Metazoa</taxon>
        <taxon>Ecdysozoa</taxon>
        <taxon>Arthropoda</taxon>
        <taxon>Chelicerata</taxon>
        <taxon>Arachnida</taxon>
        <taxon>Araneae</taxon>
        <taxon>Araneomorphae</taxon>
        <taxon>Entelegynae</taxon>
        <taxon>Araneoidea</taxon>
        <taxon>Araneidae</taxon>
        <taxon>Caerostris</taxon>
    </lineage>
</organism>
<gene>
    <name evidence="2" type="ORF">CDAR_529951</name>
</gene>
<sequence>MKETVSGWGVEGRVTQNSLFGSQAQQSSFEKWKFVISVTSVILAFMVCVCLFVLFILSLRVQPALPQGRIVGNIPVITISKKIWAEIFGSDGMPSRFSLVERFYSTRSHSGTV</sequence>
<keyword evidence="3" id="KW-1185">Reference proteome</keyword>
<comment type="caution">
    <text evidence="2">The sequence shown here is derived from an EMBL/GenBank/DDBJ whole genome shotgun (WGS) entry which is preliminary data.</text>
</comment>
<accession>A0AAV4S076</accession>
<dbReference type="AlphaFoldDB" id="A0AAV4S076"/>
<keyword evidence="1" id="KW-0812">Transmembrane</keyword>
<reference evidence="2 3" key="1">
    <citation type="submission" date="2021-06" db="EMBL/GenBank/DDBJ databases">
        <title>Caerostris darwini draft genome.</title>
        <authorList>
            <person name="Kono N."/>
            <person name="Arakawa K."/>
        </authorList>
    </citation>
    <scope>NUCLEOTIDE SEQUENCE [LARGE SCALE GENOMIC DNA]</scope>
</reference>
<proteinExistence type="predicted"/>
<evidence type="ECO:0000313" key="3">
    <source>
        <dbReference type="Proteomes" id="UP001054837"/>
    </source>
</evidence>
<evidence type="ECO:0000256" key="1">
    <source>
        <dbReference type="SAM" id="Phobius"/>
    </source>
</evidence>
<keyword evidence="1" id="KW-1133">Transmembrane helix</keyword>
<evidence type="ECO:0008006" key="4">
    <source>
        <dbReference type="Google" id="ProtNLM"/>
    </source>
</evidence>
<feature type="transmembrane region" description="Helical" evidence="1">
    <location>
        <begin position="34"/>
        <end position="59"/>
    </location>
</feature>
<dbReference type="EMBL" id="BPLQ01006969">
    <property type="protein sequence ID" value="GIY26759.1"/>
    <property type="molecule type" value="Genomic_DNA"/>
</dbReference>
<evidence type="ECO:0000313" key="2">
    <source>
        <dbReference type="EMBL" id="GIY26759.1"/>
    </source>
</evidence>
<protein>
    <recommendedName>
        <fullName evidence="4">ATP synthase F0 subunit 8</fullName>
    </recommendedName>
</protein>
<name>A0AAV4S076_9ARAC</name>
<keyword evidence="1" id="KW-0472">Membrane</keyword>
<dbReference type="Proteomes" id="UP001054837">
    <property type="component" value="Unassembled WGS sequence"/>
</dbReference>